<dbReference type="CDD" id="cd02138">
    <property type="entry name" value="TdsD-like"/>
    <property type="match status" value="1"/>
</dbReference>
<dbReference type="KEGG" id="kphy:AOZ06_01415"/>
<dbReference type="AlphaFoldDB" id="A0A0N9IHM3"/>
<keyword evidence="2" id="KW-0560">Oxidoreductase</keyword>
<evidence type="ECO:0000259" key="3">
    <source>
        <dbReference type="Pfam" id="PF00881"/>
    </source>
</evidence>
<organism evidence="4 5">
    <name type="scientific">Kibdelosporangium phytohabitans</name>
    <dbReference type="NCBI Taxonomy" id="860235"/>
    <lineage>
        <taxon>Bacteria</taxon>
        <taxon>Bacillati</taxon>
        <taxon>Actinomycetota</taxon>
        <taxon>Actinomycetes</taxon>
        <taxon>Pseudonocardiales</taxon>
        <taxon>Pseudonocardiaceae</taxon>
        <taxon>Kibdelosporangium</taxon>
    </lineage>
</organism>
<protein>
    <submittedName>
        <fullName evidence="4">Nitroreductase</fullName>
    </submittedName>
</protein>
<dbReference type="InterPro" id="IPR000415">
    <property type="entry name" value="Nitroreductase-like"/>
</dbReference>
<dbReference type="Proteomes" id="UP000063699">
    <property type="component" value="Chromosome"/>
</dbReference>
<dbReference type="SUPFAM" id="SSF55469">
    <property type="entry name" value="FMN-dependent nitroreductase-like"/>
    <property type="match status" value="1"/>
</dbReference>
<evidence type="ECO:0000256" key="1">
    <source>
        <dbReference type="ARBA" id="ARBA00007118"/>
    </source>
</evidence>
<dbReference type="STRING" id="860235.AOZ06_01415"/>
<dbReference type="OrthoDB" id="9802510at2"/>
<dbReference type="EMBL" id="CP012752">
    <property type="protein sequence ID" value="ALG14470.1"/>
    <property type="molecule type" value="Genomic_DNA"/>
</dbReference>
<gene>
    <name evidence="4" type="ORF">AOZ06_01415</name>
</gene>
<dbReference type="InterPro" id="IPR029479">
    <property type="entry name" value="Nitroreductase"/>
</dbReference>
<dbReference type="PANTHER" id="PTHR43673:SF10">
    <property type="entry name" value="NADH DEHYDROGENASE_NAD(P)H NITROREDUCTASE XCC3605-RELATED"/>
    <property type="match status" value="1"/>
</dbReference>
<proteinExistence type="inferred from homology"/>
<evidence type="ECO:0000313" key="5">
    <source>
        <dbReference type="Proteomes" id="UP000063699"/>
    </source>
</evidence>
<evidence type="ECO:0000256" key="2">
    <source>
        <dbReference type="ARBA" id="ARBA00023002"/>
    </source>
</evidence>
<accession>A0A0N9IHM3</accession>
<feature type="domain" description="Nitroreductase" evidence="3">
    <location>
        <begin position="5"/>
        <end position="73"/>
    </location>
</feature>
<sequence length="185" mass="20561">MHPLIKDRWSPRWLDADAVVTDEQLRAMLEAARWAPSYGNSQPARYFVGRRGDSTYQRIFDVLSQRNQNWAQRSAVLMLGIAMTVNEKGGLPLSEYGLGLATENLVLQAVAEGLVAHQMGGFNAEGARILFELPPEARPVVVIAVGRLGDRDSIPDDLRDRELAPRKRLPLSEIAFTGEWGNPVL</sequence>
<reference evidence="4 5" key="1">
    <citation type="submission" date="2015-07" db="EMBL/GenBank/DDBJ databases">
        <title>Genome sequencing of Kibdelosporangium phytohabitans.</title>
        <authorList>
            <person name="Qin S."/>
            <person name="Xing K."/>
        </authorList>
    </citation>
    <scope>NUCLEOTIDE SEQUENCE [LARGE SCALE GENOMIC DNA]</scope>
    <source>
        <strain evidence="4 5">KLBMP1111</strain>
    </source>
</reference>
<evidence type="ECO:0000313" key="4">
    <source>
        <dbReference type="EMBL" id="ALG14470.1"/>
    </source>
</evidence>
<dbReference type="GO" id="GO:0016491">
    <property type="term" value="F:oxidoreductase activity"/>
    <property type="evidence" value="ECO:0007669"/>
    <property type="project" value="UniProtKB-KW"/>
</dbReference>
<keyword evidence="5" id="KW-1185">Reference proteome</keyword>
<comment type="similarity">
    <text evidence="1">Belongs to the nitroreductase family.</text>
</comment>
<dbReference type="Gene3D" id="3.40.109.10">
    <property type="entry name" value="NADH Oxidase"/>
    <property type="match status" value="1"/>
</dbReference>
<name>A0A0N9IHM3_9PSEU</name>
<dbReference type="PANTHER" id="PTHR43673">
    <property type="entry name" value="NAD(P)H NITROREDUCTASE YDGI-RELATED"/>
    <property type="match status" value="1"/>
</dbReference>
<dbReference type="Pfam" id="PF00881">
    <property type="entry name" value="Nitroreductase"/>
    <property type="match status" value="1"/>
</dbReference>